<evidence type="ECO:0000256" key="6">
    <source>
        <dbReference type="SAM" id="SignalP"/>
    </source>
</evidence>
<dbReference type="SUPFAM" id="SSF56925">
    <property type="entry name" value="OMPA-like"/>
    <property type="match status" value="1"/>
</dbReference>
<dbReference type="PANTHER" id="PTHR38776">
    <property type="entry name" value="MLTA-INTERACTING PROTEIN-RELATED"/>
    <property type="match status" value="1"/>
</dbReference>
<evidence type="ECO:0000313" key="8">
    <source>
        <dbReference type="Proteomes" id="UP000811844"/>
    </source>
</evidence>
<dbReference type="Pfam" id="PF06629">
    <property type="entry name" value="MipA"/>
    <property type="match status" value="1"/>
</dbReference>
<proteinExistence type="inferred from homology"/>
<comment type="subcellular location">
    <subcellularLocation>
        <location evidence="1">Cell outer membrane</location>
    </subcellularLocation>
</comment>
<reference evidence="7 8" key="1">
    <citation type="submission" date="2020-02" db="EMBL/GenBank/DDBJ databases">
        <title>Shewanella WXL01 sp. nov., a marine bacterium isolated from green algae in Luhuitou Fringing Reef (Northern South China Sea).</title>
        <authorList>
            <person name="Wang X."/>
        </authorList>
    </citation>
    <scope>NUCLEOTIDE SEQUENCE [LARGE SCALE GENOMIC DNA]</scope>
    <source>
        <strain evidence="7 8">MCCC 1A01895</strain>
    </source>
</reference>
<evidence type="ECO:0000313" key="7">
    <source>
        <dbReference type="EMBL" id="MBR9727177.1"/>
    </source>
</evidence>
<keyword evidence="3 6" id="KW-0732">Signal</keyword>
<name>A0ABS5HZF4_9GAMM</name>
<comment type="caution">
    <text evidence="7">The sequence shown here is derived from an EMBL/GenBank/DDBJ whole genome shotgun (WGS) entry which is preliminary data.</text>
</comment>
<sequence>MNSKRTYSIHRHFGLSLCLLCTLISPLSHGADIASSVSQGETDRLADGGYFELGAGAFSSNKVDVRQTDHQTIEPALLISGVYQYKGLFAEMVHQSQDGINLGYNIWNSAHWSVDILLANIQTTWRRPEGIDPKLLDEAERNVYLLSEESIYVGAGIRATRYWDDHYVFQFRAVSDYFDDQGLQSSARFGKSWQVRNWNFHALGSVTYSSAKLNRALFGVTADEATDLFPQYTPDSSLSYGIELGAAYPITSNVVFRAMYRYNLLPDVITDSPFNQAGYASFLNATISYVF</sequence>
<evidence type="ECO:0000256" key="3">
    <source>
        <dbReference type="ARBA" id="ARBA00022729"/>
    </source>
</evidence>
<evidence type="ECO:0000256" key="5">
    <source>
        <dbReference type="ARBA" id="ARBA00023237"/>
    </source>
</evidence>
<evidence type="ECO:0000256" key="1">
    <source>
        <dbReference type="ARBA" id="ARBA00004442"/>
    </source>
</evidence>
<dbReference type="EMBL" id="JAAIKR010000002">
    <property type="protein sequence ID" value="MBR9727177.1"/>
    <property type="molecule type" value="Genomic_DNA"/>
</dbReference>
<organism evidence="7 8">
    <name type="scientific">Shewanella intestini</name>
    <dbReference type="NCBI Taxonomy" id="2017544"/>
    <lineage>
        <taxon>Bacteria</taxon>
        <taxon>Pseudomonadati</taxon>
        <taxon>Pseudomonadota</taxon>
        <taxon>Gammaproteobacteria</taxon>
        <taxon>Alteromonadales</taxon>
        <taxon>Shewanellaceae</taxon>
        <taxon>Shewanella</taxon>
    </lineage>
</organism>
<feature type="signal peptide" evidence="6">
    <location>
        <begin position="1"/>
        <end position="30"/>
    </location>
</feature>
<accession>A0ABS5HZF4</accession>
<dbReference type="PANTHER" id="PTHR38776:SF1">
    <property type="entry name" value="MLTA-INTERACTING PROTEIN-RELATED"/>
    <property type="match status" value="1"/>
</dbReference>
<keyword evidence="8" id="KW-1185">Reference proteome</keyword>
<evidence type="ECO:0000256" key="4">
    <source>
        <dbReference type="ARBA" id="ARBA00023136"/>
    </source>
</evidence>
<dbReference type="InterPro" id="IPR010583">
    <property type="entry name" value="MipA"/>
</dbReference>
<comment type="similarity">
    <text evidence="2">Belongs to the MipA/OmpV family.</text>
</comment>
<gene>
    <name evidence="7" type="ORF">G3R48_04095</name>
</gene>
<keyword evidence="5" id="KW-0998">Cell outer membrane</keyword>
<keyword evidence="4" id="KW-0472">Membrane</keyword>
<evidence type="ECO:0000256" key="2">
    <source>
        <dbReference type="ARBA" id="ARBA00005722"/>
    </source>
</evidence>
<dbReference type="RefSeq" id="WP_153663330.1">
    <property type="nucleotide sequence ID" value="NZ_JAAIKR010000002.1"/>
</dbReference>
<feature type="chain" id="PRO_5045246003" evidence="6">
    <location>
        <begin position="31"/>
        <end position="291"/>
    </location>
</feature>
<dbReference type="Proteomes" id="UP000811844">
    <property type="component" value="Unassembled WGS sequence"/>
</dbReference>
<protein>
    <submittedName>
        <fullName evidence="7">MipA/OmpV family protein</fullName>
    </submittedName>
</protein>
<dbReference type="InterPro" id="IPR011250">
    <property type="entry name" value="OMP/PagP_B-barrel"/>
</dbReference>